<dbReference type="Proteomes" id="UP000314011">
    <property type="component" value="Unassembled WGS sequence"/>
</dbReference>
<dbReference type="RefSeq" id="WP_140196073.1">
    <property type="nucleotide sequence ID" value="NZ_CP065915.1"/>
</dbReference>
<comment type="caution">
    <text evidence="1">The sequence shown here is derived from an EMBL/GenBank/DDBJ whole genome shotgun (WGS) entry which is preliminary data.</text>
</comment>
<proteinExistence type="predicted"/>
<dbReference type="OrthoDB" id="7774747at2"/>
<sequence>MPITRRESFRIVGDVQHETFPPWILRYGTKLGLEDIEIAPGDGTLSVSATGQPDLLDAMELGCSLGPIDVSVDEIDRTILNSADS</sequence>
<reference evidence="1 2" key="1">
    <citation type="submission" date="2019-06" db="EMBL/GenBank/DDBJ databases">
        <title>Genome of new Rhodobacteraceae sp. SM1903.</title>
        <authorList>
            <person name="Ren X."/>
        </authorList>
    </citation>
    <scope>NUCLEOTIDE SEQUENCE [LARGE SCALE GENOMIC DNA]</scope>
    <source>
        <strain evidence="1 2">SM1903</strain>
    </source>
</reference>
<dbReference type="InterPro" id="IPR036046">
    <property type="entry name" value="Acylphosphatase-like_dom_sf"/>
</dbReference>
<evidence type="ECO:0000313" key="2">
    <source>
        <dbReference type="Proteomes" id="UP000314011"/>
    </source>
</evidence>
<organism evidence="1 2">
    <name type="scientific">Pelagovum pacificum</name>
    <dbReference type="NCBI Taxonomy" id="2588711"/>
    <lineage>
        <taxon>Bacteria</taxon>
        <taxon>Pseudomonadati</taxon>
        <taxon>Pseudomonadota</taxon>
        <taxon>Alphaproteobacteria</taxon>
        <taxon>Rhodobacterales</taxon>
        <taxon>Paracoccaceae</taxon>
        <taxon>Pelagovum</taxon>
    </lineage>
</organism>
<gene>
    <name evidence="1" type="ORF">FHY64_14550</name>
</gene>
<evidence type="ECO:0000313" key="1">
    <source>
        <dbReference type="EMBL" id="TNY31246.1"/>
    </source>
</evidence>
<dbReference type="EMBL" id="VFFF01000002">
    <property type="protein sequence ID" value="TNY31246.1"/>
    <property type="molecule type" value="Genomic_DNA"/>
</dbReference>
<dbReference type="AlphaFoldDB" id="A0A5C5G943"/>
<keyword evidence="2" id="KW-1185">Reference proteome</keyword>
<name>A0A5C5G943_9RHOB</name>
<accession>A0A5C5G943</accession>
<protein>
    <submittedName>
        <fullName evidence="1">Acylphosphatase</fullName>
    </submittedName>
</protein>
<dbReference type="Gene3D" id="3.30.70.100">
    <property type="match status" value="1"/>
</dbReference>
<dbReference type="SUPFAM" id="SSF54975">
    <property type="entry name" value="Acylphosphatase/BLUF domain-like"/>
    <property type="match status" value="1"/>
</dbReference>